<evidence type="ECO:0000313" key="2">
    <source>
        <dbReference type="Proteomes" id="UP000316443"/>
    </source>
</evidence>
<dbReference type="Proteomes" id="UP000316443">
    <property type="component" value="Unassembled WGS sequence"/>
</dbReference>
<proteinExistence type="predicted"/>
<gene>
    <name evidence="1" type="ORF">EWV85_16925</name>
</gene>
<dbReference type="AlphaFoldDB" id="A0A551XLV1"/>
<reference evidence="1 2" key="1">
    <citation type="submission" date="2019-01" db="EMBL/GenBank/DDBJ databases">
        <title>Coherence of Microcystis species and biogeography revealed through population genomics.</title>
        <authorList>
            <person name="Perez-Carrascal O.M."/>
            <person name="Terrat Y."/>
            <person name="Giani A."/>
            <person name="Fortin N."/>
            <person name="Tromas N."/>
            <person name="Shapiro B.J."/>
        </authorList>
    </citation>
    <scope>NUCLEOTIDE SEQUENCE [LARGE SCALE GENOMIC DNA]</scope>
    <source>
        <strain evidence="1">Ma_QC_C_20070703_M131</strain>
    </source>
</reference>
<dbReference type="EMBL" id="SFCA01000172">
    <property type="protein sequence ID" value="TRT49677.1"/>
    <property type="molecule type" value="Genomic_DNA"/>
</dbReference>
<accession>A0A551XLV1</accession>
<comment type="caution">
    <text evidence="1">The sequence shown here is derived from an EMBL/GenBank/DDBJ whole genome shotgun (WGS) entry which is preliminary data.</text>
</comment>
<protein>
    <submittedName>
        <fullName evidence="1">Uncharacterized protein</fullName>
    </submittedName>
</protein>
<sequence length="71" mass="8156">MRYTRVFAPYKISDRTETVHYYRLFSDLCKRSIIRNPPSLNLAVRYTTLTHPTGSAIALALDSDTEQDAYA</sequence>
<evidence type="ECO:0000313" key="1">
    <source>
        <dbReference type="EMBL" id="TRT49677.1"/>
    </source>
</evidence>
<name>A0A551XLV1_MICAE</name>
<organism evidence="1 2">
    <name type="scientific">Microcystis aeruginosa Ma_QC_C_20070703_M131</name>
    <dbReference type="NCBI Taxonomy" id="2486263"/>
    <lineage>
        <taxon>Bacteria</taxon>
        <taxon>Bacillati</taxon>
        <taxon>Cyanobacteriota</taxon>
        <taxon>Cyanophyceae</taxon>
        <taxon>Oscillatoriophycideae</taxon>
        <taxon>Chroococcales</taxon>
        <taxon>Microcystaceae</taxon>
        <taxon>Microcystis</taxon>
    </lineage>
</organism>